<dbReference type="PANTHER" id="PTHR34374:SF1">
    <property type="entry name" value="LARGE RIBOSOMAL RNA SUBUNIT ACCUMULATION PROTEIN YCED HOMOLOG 1, CHLOROPLASTIC"/>
    <property type="match status" value="1"/>
</dbReference>
<dbReference type="OrthoDB" id="9790372at2"/>
<sequence>MDYGEIQSINLARLLREGGSTEARGQIAGKIELGNDTIVLQDVVSWRVSVTAVGESELWLSGEIAGYAMMECRRCLDPTPTLVRAYFQHMLRYQPGLEHLEAIEEDDEEVFLFGKPDLELSPFLSEAFALELPYTALCQEDCPGLCEYCGANLKRAPQDCCPERSQKGKEGKLAVHLKKLDLEGIE</sequence>
<dbReference type="PANTHER" id="PTHR34374">
    <property type="entry name" value="LARGE RIBOSOMAL RNA SUBUNIT ACCUMULATION PROTEIN YCED HOMOLOG 1, CHLOROPLASTIC"/>
    <property type="match status" value="1"/>
</dbReference>
<accession>A0A399EPC1</accession>
<protein>
    <recommendedName>
        <fullName evidence="3">DUF177 domain-containing protein</fullName>
    </recommendedName>
</protein>
<evidence type="ECO:0008006" key="3">
    <source>
        <dbReference type="Google" id="ProtNLM"/>
    </source>
</evidence>
<dbReference type="AlphaFoldDB" id="A0A399EPC1"/>
<proteinExistence type="predicted"/>
<comment type="caution">
    <text evidence="1">The sequence shown here is derived from an EMBL/GenBank/DDBJ whole genome shotgun (WGS) entry which is preliminary data.</text>
</comment>
<dbReference type="Pfam" id="PF02620">
    <property type="entry name" value="YceD"/>
    <property type="match status" value="1"/>
</dbReference>
<dbReference type="EMBL" id="QWLA01000050">
    <property type="protein sequence ID" value="RIH84889.1"/>
    <property type="molecule type" value="Genomic_DNA"/>
</dbReference>
<dbReference type="Proteomes" id="UP000265341">
    <property type="component" value="Unassembled WGS sequence"/>
</dbReference>
<evidence type="ECO:0000313" key="1">
    <source>
        <dbReference type="EMBL" id="RIH84889.1"/>
    </source>
</evidence>
<organism evidence="1 2">
    <name type="scientific">Calidithermus roseus</name>
    <dbReference type="NCBI Taxonomy" id="1644118"/>
    <lineage>
        <taxon>Bacteria</taxon>
        <taxon>Thermotogati</taxon>
        <taxon>Deinococcota</taxon>
        <taxon>Deinococci</taxon>
        <taxon>Thermales</taxon>
        <taxon>Thermaceae</taxon>
        <taxon>Calidithermus</taxon>
    </lineage>
</organism>
<keyword evidence="2" id="KW-1185">Reference proteome</keyword>
<reference evidence="1 2" key="1">
    <citation type="submission" date="2018-08" db="EMBL/GenBank/DDBJ databases">
        <title>Meiothermus roseus NBRC 110900 genome sequencing project.</title>
        <authorList>
            <person name="Da Costa M.S."/>
            <person name="Albuquerque L."/>
            <person name="Raposo P."/>
            <person name="Froufe H.J.C."/>
            <person name="Barroso C.S."/>
            <person name="Egas C."/>
        </authorList>
    </citation>
    <scope>NUCLEOTIDE SEQUENCE [LARGE SCALE GENOMIC DNA]</scope>
    <source>
        <strain evidence="1 2">NBRC 110900</strain>
    </source>
</reference>
<dbReference type="RefSeq" id="WP_119278688.1">
    <property type="nucleotide sequence ID" value="NZ_QWLA01000050.1"/>
</dbReference>
<gene>
    <name evidence="1" type="ORF">Mrose_02454</name>
</gene>
<dbReference type="InterPro" id="IPR003772">
    <property type="entry name" value="YceD"/>
</dbReference>
<name>A0A399EPC1_9DEIN</name>
<evidence type="ECO:0000313" key="2">
    <source>
        <dbReference type="Proteomes" id="UP000265341"/>
    </source>
</evidence>